<keyword evidence="2" id="KW-1185">Reference proteome</keyword>
<name>A0ABV4NMN7_9GAMM</name>
<proteinExistence type="predicted"/>
<dbReference type="Proteomes" id="UP001569414">
    <property type="component" value="Unassembled WGS sequence"/>
</dbReference>
<evidence type="ECO:0000313" key="1">
    <source>
        <dbReference type="EMBL" id="MFA0790808.1"/>
    </source>
</evidence>
<gene>
    <name evidence="1" type="ORF">ACCI51_09650</name>
</gene>
<comment type="caution">
    <text evidence="1">The sequence shown here is derived from an EMBL/GenBank/DDBJ whole genome shotgun (WGS) entry which is preliminary data.</text>
</comment>
<dbReference type="EMBL" id="JBGMEL010000008">
    <property type="protein sequence ID" value="MFA0790808.1"/>
    <property type="molecule type" value="Genomic_DNA"/>
</dbReference>
<protein>
    <submittedName>
        <fullName evidence="1">Uncharacterized protein</fullName>
    </submittedName>
</protein>
<accession>A0ABV4NMN7</accession>
<sequence>MKTGTGTTDKLNIVSGLFQLSEELNNRSFQKYISLPGRNYVDKLRKLN</sequence>
<dbReference type="RefSeq" id="WP_299587620.1">
    <property type="nucleotide sequence ID" value="NZ_JBGMEL010000008.1"/>
</dbReference>
<reference evidence="1 2" key="1">
    <citation type="submission" date="2024-08" db="EMBL/GenBank/DDBJ databases">
        <authorList>
            <person name="Ishaq N."/>
        </authorList>
    </citation>
    <scope>NUCLEOTIDE SEQUENCE [LARGE SCALE GENOMIC DNA]</scope>
    <source>
        <strain evidence="1 2">JCM 30400</strain>
    </source>
</reference>
<organism evidence="1 2">
    <name type="scientific">Microbulbifer echini</name>
    <dbReference type="NCBI Taxonomy" id="1529067"/>
    <lineage>
        <taxon>Bacteria</taxon>
        <taxon>Pseudomonadati</taxon>
        <taxon>Pseudomonadota</taxon>
        <taxon>Gammaproteobacteria</taxon>
        <taxon>Cellvibrionales</taxon>
        <taxon>Microbulbiferaceae</taxon>
        <taxon>Microbulbifer</taxon>
    </lineage>
</organism>
<evidence type="ECO:0000313" key="2">
    <source>
        <dbReference type="Proteomes" id="UP001569414"/>
    </source>
</evidence>